<dbReference type="Gene3D" id="2.80.10.50">
    <property type="match status" value="1"/>
</dbReference>
<evidence type="ECO:0000256" key="1">
    <source>
        <dbReference type="ARBA" id="ARBA00007936"/>
    </source>
</evidence>
<feature type="non-terminal residue" evidence="4">
    <location>
        <position position="454"/>
    </location>
</feature>
<feature type="compositionally biased region" description="Low complexity" evidence="3">
    <location>
        <begin position="343"/>
        <end position="362"/>
    </location>
</feature>
<name>A0AAE1HRN9_9NEOP</name>
<feature type="region of interest" description="Disordered" evidence="3">
    <location>
        <begin position="343"/>
        <end position="367"/>
    </location>
</feature>
<protein>
    <recommendedName>
        <fullName evidence="2">Fibroblast growth factor</fullName>
        <shortName evidence="2">FGF</shortName>
    </recommendedName>
</protein>
<feature type="compositionally biased region" description="Low complexity" evidence="3">
    <location>
        <begin position="271"/>
        <end position="288"/>
    </location>
</feature>
<comment type="similarity">
    <text evidence="1 2">Belongs to the heparin-binding growth factors family.</text>
</comment>
<dbReference type="CDD" id="cd23311">
    <property type="entry name" value="beta-trefoil_FGF_Bnl-like"/>
    <property type="match status" value="1"/>
</dbReference>
<gene>
    <name evidence="4" type="ORF">KUF71_014456</name>
</gene>
<feature type="region of interest" description="Disordered" evidence="3">
    <location>
        <begin position="174"/>
        <end position="288"/>
    </location>
</feature>
<evidence type="ECO:0000313" key="4">
    <source>
        <dbReference type="EMBL" id="KAK3926207.1"/>
    </source>
</evidence>
<evidence type="ECO:0000313" key="5">
    <source>
        <dbReference type="Proteomes" id="UP001219518"/>
    </source>
</evidence>
<dbReference type="PANTHER" id="PTHR11486">
    <property type="entry name" value="FIBROBLAST GROWTH FACTOR"/>
    <property type="match status" value="1"/>
</dbReference>
<reference evidence="4" key="1">
    <citation type="submission" date="2021-07" db="EMBL/GenBank/DDBJ databases">
        <authorList>
            <person name="Catto M.A."/>
            <person name="Jacobson A."/>
            <person name="Kennedy G."/>
            <person name="Labadie P."/>
            <person name="Hunt B.G."/>
            <person name="Srinivasan R."/>
        </authorList>
    </citation>
    <scope>NUCLEOTIDE SEQUENCE</scope>
    <source>
        <strain evidence="4">PL_HMW_Pooled</strain>
        <tissue evidence="4">Head</tissue>
    </source>
</reference>
<feature type="region of interest" description="Disordered" evidence="3">
    <location>
        <begin position="387"/>
        <end position="454"/>
    </location>
</feature>
<dbReference type="Pfam" id="PF00167">
    <property type="entry name" value="FGF"/>
    <property type="match status" value="1"/>
</dbReference>
<feature type="compositionally biased region" description="Polar residues" evidence="3">
    <location>
        <begin position="426"/>
        <end position="438"/>
    </location>
</feature>
<sequence>DIAAMEKRIAIKAIPTVVICERSLDRLGSAGHALQLCYAHTPRSGQDQRLSAVLQRTSVNKVQVKMQGIATCLFLCMDACGLLYGSRELTDDCVFNEMLEQHYYNTYSSAKYSGAGPRGRSLYLALDRRGAPRRVQLRRDAPQGRLAAYTRVLTKPVAAERVADLLSRLRAPGAGAGAGAVAGAGAPASGAPHFRHRGHHAACPPHGHPEPTPRRPRRCPRPGQAAATRKHGVSVVARKRTAATTTTTAAPRSPSPPGSTGTSPPAPASAPTPVSLASSGAASRSLAGLRQVRRKCEATEDEDLCHKRLQMIAAKKRKSRNEKKAHLPHLKRLKVVRKMPAAVPQTTPAPASPNSTTTSAAPAPAPSPALHVAEPAEVLVMHPALQRAQPTTTTTSLPPTLGLVHEGDTSEEDDGEEEGEEHEESVTMTTEALTTSASLEEPVTAVGAASVDDP</sequence>
<dbReference type="EMBL" id="JAHWGI010001243">
    <property type="protein sequence ID" value="KAK3926207.1"/>
    <property type="molecule type" value="Genomic_DNA"/>
</dbReference>
<accession>A0AAE1HRN9</accession>
<dbReference type="SUPFAM" id="SSF50353">
    <property type="entry name" value="Cytokine"/>
    <property type="match status" value="1"/>
</dbReference>
<feature type="compositionally biased region" description="Low complexity" evidence="3">
    <location>
        <begin position="242"/>
        <end position="263"/>
    </location>
</feature>
<dbReference type="AlphaFoldDB" id="A0AAE1HRN9"/>
<dbReference type="PRINTS" id="PR00262">
    <property type="entry name" value="IL1HBGF"/>
</dbReference>
<keyword evidence="5" id="KW-1185">Reference proteome</keyword>
<proteinExistence type="inferred from homology"/>
<organism evidence="4 5">
    <name type="scientific">Frankliniella fusca</name>
    <dbReference type="NCBI Taxonomy" id="407009"/>
    <lineage>
        <taxon>Eukaryota</taxon>
        <taxon>Metazoa</taxon>
        <taxon>Ecdysozoa</taxon>
        <taxon>Arthropoda</taxon>
        <taxon>Hexapoda</taxon>
        <taxon>Insecta</taxon>
        <taxon>Pterygota</taxon>
        <taxon>Neoptera</taxon>
        <taxon>Paraneoptera</taxon>
        <taxon>Thysanoptera</taxon>
        <taxon>Terebrantia</taxon>
        <taxon>Thripoidea</taxon>
        <taxon>Thripidae</taxon>
        <taxon>Frankliniella</taxon>
    </lineage>
</organism>
<evidence type="ECO:0000256" key="2">
    <source>
        <dbReference type="RuleBase" id="RU049442"/>
    </source>
</evidence>
<feature type="compositionally biased region" description="Low complexity" evidence="3">
    <location>
        <begin position="390"/>
        <end position="403"/>
    </location>
</feature>
<dbReference type="PRINTS" id="PR00263">
    <property type="entry name" value="HBGFFGF"/>
</dbReference>
<dbReference type="GO" id="GO:0008083">
    <property type="term" value="F:growth factor activity"/>
    <property type="evidence" value="ECO:0007669"/>
    <property type="project" value="InterPro"/>
</dbReference>
<dbReference type="SMART" id="SM00442">
    <property type="entry name" value="FGF"/>
    <property type="match status" value="1"/>
</dbReference>
<comment type="caution">
    <text evidence="4">The sequence shown here is derived from an EMBL/GenBank/DDBJ whole genome shotgun (WGS) entry which is preliminary data.</text>
</comment>
<feature type="compositionally biased region" description="Basic residues" evidence="3">
    <location>
        <begin position="228"/>
        <end position="241"/>
    </location>
</feature>
<dbReference type="PROSITE" id="PS00247">
    <property type="entry name" value="HBGF_FGF"/>
    <property type="match status" value="1"/>
</dbReference>
<dbReference type="Proteomes" id="UP001219518">
    <property type="component" value="Unassembled WGS sequence"/>
</dbReference>
<dbReference type="InterPro" id="IPR008996">
    <property type="entry name" value="IL1/FGF"/>
</dbReference>
<reference evidence="4" key="2">
    <citation type="journal article" date="2023" name="BMC Genomics">
        <title>Pest status, molecular evolution, and epigenetic factors derived from the genome assembly of Frankliniella fusca, a thysanopteran phytovirus vector.</title>
        <authorList>
            <person name="Catto M.A."/>
            <person name="Labadie P.E."/>
            <person name="Jacobson A.L."/>
            <person name="Kennedy G.G."/>
            <person name="Srinivasan R."/>
            <person name="Hunt B.G."/>
        </authorList>
    </citation>
    <scope>NUCLEOTIDE SEQUENCE</scope>
    <source>
        <strain evidence="4">PL_HMW_Pooled</strain>
    </source>
</reference>
<dbReference type="InterPro" id="IPR002209">
    <property type="entry name" value="Fibroblast_GF_fam"/>
</dbReference>
<feature type="compositionally biased region" description="Low complexity" evidence="3">
    <location>
        <begin position="183"/>
        <end position="192"/>
    </location>
</feature>
<evidence type="ECO:0000256" key="3">
    <source>
        <dbReference type="SAM" id="MobiDB-lite"/>
    </source>
</evidence>
<feature type="compositionally biased region" description="Acidic residues" evidence="3">
    <location>
        <begin position="409"/>
        <end position="423"/>
    </location>
</feature>